<dbReference type="InterPro" id="IPR005856">
    <property type="entry name" value="Cys_synth"/>
</dbReference>
<dbReference type="AlphaFoldDB" id="A0A841SX58"/>
<evidence type="ECO:0000256" key="2">
    <source>
        <dbReference type="ARBA" id="ARBA00004962"/>
    </source>
</evidence>
<evidence type="ECO:0000259" key="13">
    <source>
        <dbReference type="Pfam" id="PF00291"/>
    </source>
</evidence>
<proteinExistence type="inferred from homology"/>
<evidence type="ECO:0000256" key="9">
    <source>
        <dbReference type="ARBA" id="ARBA00047931"/>
    </source>
</evidence>
<feature type="binding site" evidence="10">
    <location>
        <begin position="181"/>
        <end position="185"/>
    </location>
    <ligand>
        <name>pyridoxal 5'-phosphate</name>
        <dbReference type="ChEBI" id="CHEBI:597326"/>
    </ligand>
</feature>
<dbReference type="GO" id="GO:0004124">
    <property type="term" value="F:cysteine synthase activity"/>
    <property type="evidence" value="ECO:0007669"/>
    <property type="project" value="UniProtKB-UniRule"/>
</dbReference>
<keyword evidence="6 12" id="KW-0808">Transferase</keyword>
<dbReference type="InterPro" id="IPR001926">
    <property type="entry name" value="TrpB-like_PALP"/>
</dbReference>
<keyword evidence="7 10" id="KW-0663">Pyridoxal phosphate</keyword>
<evidence type="ECO:0000313" key="15">
    <source>
        <dbReference type="Proteomes" id="UP000535838"/>
    </source>
</evidence>
<evidence type="ECO:0000256" key="6">
    <source>
        <dbReference type="ARBA" id="ARBA00022679"/>
    </source>
</evidence>
<evidence type="ECO:0000256" key="1">
    <source>
        <dbReference type="ARBA" id="ARBA00001933"/>
    </source>
</evidence>
<dbReference type="CDD" id="cd01561">
    <property type="entry name" value="CBS_like"/>
    <property type="match status" value="1"/>
</dbReference>
<dbReference type="InterPro" id="IPR001216">
    <property type="entry name" value="P-phosphate_BS"/>
</dbReference>
<feature type="binding site" evidence="10">
    <location>
        <position position="269"/>
    </location>
    <ligand>
        <name>pyridoxal 5'-phosphate</name>
        <dbReference type="ChEBI" id="CHEBI:597326"/>
    </ligand>
</feature>
<comment type="cofactor">
    <cofactor evidence="1 10 12">
        <name>pyridoxal 5'-phosphate</name>
        <dbReference type="ChEBI" id="CHEBI:597326"/>
    </cofactor>
</comment>
<evidence type="ECO:0000256" key="4">
    <source>
        <dbReference type="ARBA" id="ARBA00012681"/>
    </source>
</evidence>
<comment type="similarity">
    <text evidence="3 12">Belongs to the cysteine synthase/cystathionine beta-synthase family.</text>
</comment>
<keyword evidence="15" id="KW-1185">Reference proteome</keyword>
<evidence type="ECO:0000256" key="5">
    <source>
        <dbReference type="ARBA" id="ARBA00022605"/>
    </source>
</evidence>
<dbReference type="Proteomes" id="UP000535838">
    <property type="component" value="Unassembled WGS sequence"/>
</dbReference>
<dbReference type="InterPro" id="IPR005859">
    <property type="entry name" value="CysK"/>
</dbReference>
<comment type="pathway">
    <text evidence="2">Amino-acid biosynthesis; L-cysteine biosynthesis; L-cysteine from L-serine: step 2/2.</text>
</comment>
<evidence type="ECO:0000256" key="7">
    <source>
        <dbReference type="ARBA" id="ARBA00022898"/>
    </source>
</evidence>
<organism evidence="14 15">
    <name type="scientific">Cohnella thailandensis</name>
    <dbReference type="NCBI Taxonomy" id="557557"/>
    <lineage>
        <taxon>Bacteria</taxon>
        <taxon>Bacillati</taxon>
        <taxon>Bacillota</taxon>
        <taxon>Bacilli</taxon>
        <taxon>Bacillales</taxon>
        <taxon>Paenibacillaceae</taxon>
        <taxon>Cohnella</taxon>
    </lineage>
</organism>
<comment type="catalytic activity">
    <reaction evidence="9 12">
        <text>O-acetyl-L-serine + hydrogen sulfide = L-cysteine + acetate</text>
        <dbReference type="Rhea" id="RHEA:14829"/>
        <dbReference type="ChEBI" id="CHEBI:29919"/>
        <dbReference type="ChEBI" id="CHEBI:30089"/>
        <dbReference type="ChEBI" id="CHEBI:35235"/>
        <dbReference type="ChEBI" id="CHEBI:58340"/>
        <dbReference type="EC" id="2.5.1.47"/>
    </reaction>
</comment>
<dbReference type="SUPFAM" id="SSF53686">
    <property type="entry name" value="Tryptophan synthase beta subunit-like PLP-dependent enzymes"/>
    <property type="match status" value="1"/>
</dbReference>
<sequence length="311" mass="32935">MARIAKRLTDLIGNTPLLELGHFIDNHKLDAKIVAKLEYFNPAGSVKDRIGFAMIKDAEDRGLLKPGSVIVEPTSGNTGVGLAFAAAALGYKLIITLPESFTIERRKLMLALGAELVLTPANEGMAGAIRKAEEIVESTPGAFMPQQFNNPANPSIHKSTTALEIWNDTDGEVDIFVAGVGTGGTISGVGEVLKERKPSVRIVAVEPVESPVLSGGAKGVHKIQGIGAGFVPGNFNRDVVDEILPVRGDDAFETARELARTEGLLVGISSGAVVYAAMQLAKRPENKGKTIVVLLPDTGERYLSTALFPTE</sequence>
<dbReference type="EC" id="2.5.1.47" evidence="4 12"/>
<evidence type="ECO:0000256" key="10">
    <source>
        <dbReference type="PIRSR" id="PIRSR605856-50"/>
    </source>
</evidence>
<dbReference type="NCBIfam" id="TIGR01136">
    <property type="entry name" value="cysKM"/>
    <property type="match status" value="1"/>
</dbReference>
<evidence type="ECO:0000313" key="14">
    <source>
        <dbReference type="EMBL" id="MBB6636833.1"/>
    </source>
</evidence>
<evidence type="ECO:0000256" key="11">
    <source>
        <dbReference type="PIRSR" id="PIRSR605856-51"/>
    </source>
</evidence>
<comment type="caution">
    <text evidence="14">The sequence shown here is derived from an EMBL/GenBank/DDBJ whole genome shotgun (WGS) entry which is preliminary data.</text>
</comment>
<dbReference type="EMBL" id="JACJVQ010000019">
    <property type="protein sequence ID" value="MBB6636833.1"/>
    <property type="molecule type" value="Genomic_DNA"/>
</dbReference>
<protein>
    <recommendedName>
        <fullName evidence="4 12">Cysteine synthase</fullName>
        <ecNumber evidence="4 12">2.5.1.47</ecNumber>
    </recommendedName>
</protein>
<keyword evidence="5 12" id="KW-0028">Amino-acid biosynthesis</keyword>
<reference evidence="14 15" key="1">
    <citation type="submission" date="2020-08" db="EMBL/GenBank/DDBJ databases">
        <title>Cohnella phylogeny.</title>
        <authorList>
            <person name="Dunlap C."/>
        </authorList>
    </citation>
    <scope>NUCLEOTIDE SEQUENCE [LARGE SCALE GENOMIC DNA]</scope>
    <source>
        <strain evidence="14 15">DSM 25241</strain>
    </source>
</reference>
<dbReference type="Gene3D" id="3.40.50.1100">
    <property type="match status" value="2"/>
</dbReference>
<dbReference type="Pfam" id="PF00291">
    <property type="entry name" value="PALP"/>
    <property type="match status" value="1"/>
</dbReference>
<dbReference type="RefSeq" id="WP_185122036.1">
    <property type="nucleotide sequence ID" value="NZ_JACJVQ010000019.1"/>
</dbReference>
<name>A0A841SX58_9BACL</name>
<evidence type="ECO:0000256" key="3">
    <source>
        <dbReference type="ARBA" id="ARBA00007103"/>
    </source>
</evidence>
<dbReference type="GO" id="GO:0006535">
    <property type="term" value="P:cysteine biosynthetic process from serine"/>
    <property type="evidence" value="ECO:0007669"/>
    <property type="project" value="UniProtKB-UniRule"/>
</dbReference>
<dbReference type="FunFam" id="3.40.50.1100:FF:000067">
    <property type="entry name" value="Cysteine synthase"/>
    <property type="match status" value="1"/>
</dbReference>
<feature type="binding site" evidence="10">
    <location>
        <position position="77"/>
    </location>
    <ligand>
        <name>pyridoxal 5'-phosphate</name>
        <dbReference type="ChEBI" id="CHEBI:597326"/>
    </ligand>
</feature>
<dbReference type="PANTHER" id="PTHR10314">
    <property type="entry name" value="CYSTATHIONINE BETA-SYNTHASE"/>
    <property type="match status" value="1"/>
</dbReference>
<dbReference type="GO" id="GO:0005737">
    <property type="term" value="C:cytoplasm"/>
    <property type="evidence" value="ECO:0007669"/>
    <property type="project" value="UniProtKB-ARBA"/>
</dbReference>
<accession>A0A841SX58</accession>
<dbReference type="PROSITE" id="PS00901">
    <property type="entry name" value="CYS_SYNTHASE"/>
    <property type="match status" value="1"/>
</dbReference>
<feature type="modified residue" description="N6-(pyridoxal phosphate)lysine" evidence="11">
    <location>
        <position position="47"/>
    </location>
</feature>
<evidence type="ECO:0000256" key="8">
    <source>
        <dbReference type="ARBA" id="ARBA00023192"/>
    </source>
</evidence>
<dbReference type="NCBIfam" id="TIGR01139">
    <property type="entry name" value="cysK"/>
    <property type="match status" value="1"/>
</dbReference>
<gene>
    <name evidence="14" type="primary">cysK</name>
    <name evidence="14" type="ORF">H7B67_22120</name>
</gene>
<dbReference type="InterPro" id="IPR050214">
    <property type="entry name" value="Cys_Synth/Cystath_Beta-Synth"/>
</dbReference>
<feature type="domain" description="Tryptophan synthase beta chain-like PALP" evidence="13">
    <location>
        <begin position="9"/>
        <end position="297"/>
    </location>
</feature>
<dbReference type="UniPathway" id="UPA00136">
    <property type="reaction ID" value="UER00200"/>
</dbReference>
<dbReference type="InterPro" id="IPR036052">
    <property type="entry name" value="TrpB-like_PALP_sf"/>
</dbReference>
<keyword evidence="8 12" id="KW-0198">Cysteine biosynthesis</keyword>
<evidence type="ECO:0000256" key="12">
    <source>
        <dbReference type="RuleBase" id="RU003985"/>
    </source>
</evidence>